<feature type="domain" description="Amine oxidase" evidence="1">
    <location>
        <begin position="13"/>
        <end position="279"/>
    </location>
</feature>
<dbReference type="AlphaFoldDB" id="A0A4V2YW89"/>
<dbReference type="InterPro" id="IPR050464">
    <property type="entry name" value="Zeta_carotene_desat/Oxidored"/>
</dbReference>
<dbReference type="Proteomes" id="UP000294513">
    <property type="component" value="Unassembled WGS sequence"/>
</dbReference>
<dbReference type="SUPFAM" id="SSF51905">
    <property type="entry name" value="FAD/NAD(P)-binding domain"/>
    <property type="match status" value="1"/>
</dbReference>
<dbReference type="PANTHER" id="PTHR42923">
    <property type="entry name" value="PROTOPORPHYRINOGEN OXIDASE"/>
    <property type="match status" value="1"/>
</dbReference>
<dbReference type="Gene3D" id="1.10.405.10">
    <property type="entry name" value="Guanine Nucleotide Dissociation Inhibitor, domain 1"/>
    <property type="match status" value="1"/>
</dbReference>
<keyword evidence="3" id="KW-1185">Reference proteome</keyword>
<dbReference type="OrthoDB" id="20837at2"/>
<evidence type="ECO:0000313" key="2">
    <source>
        <dbReference type="EMBL" id="TDD84487.1"/>
    </source>
</evidence>
<dbReference type="GO" id="GO:0016491">
    <property type="term" value="F:oxidoreductase activity"/>
    <property type="evidence" value="ECO:0007669"/>
    <property type="project" value="InterPro"/>
</dbReference>
<dbReference type="Gene3D" id="3.90.660.10">
    <property type="match status" value="1"/>
</dbReference>
<dbReference type="Pfam" id="PF01593">
    <property type="entry name" value="Amino_oxidase"/>
    <property type="match status" value="1"/>
</dbReference>
<dbReference type="InterPro" id="IPR036188">
    <property type="entry name" value="FAD/NAD-bd_sf"/>
</dbReference>
<accession>A0A4V2YW89</accession>
<evidence type="ECO:0000259" key="1">
    <source>
        <dbReference type="Pfam" id="PF01593"/>
    </source>
</evidence>
<dbReference type="PANTHER" id="PTHR42923:SF17">
    <property type="entry name" value="AMINE OXIDASE DOMAIN-CONTAINING PROTEIN"/>
    <property type="match status" value="1"/>
</dbReference>
<dbReference type="RefSeq" id="WP_131895393.1">
    <property type="nucleotide sequence ID" value="NZ_SMKU01000101.1"/>
</dbReference>
<dbReference type="InterPro" id="IPR002937">
    <property type="entry name" value="Amino_oxidase"/>
</dbReference>
<gene>
    <name evidence="2" type="ORF">E1298_19915</name>
</gene>
<dbReference type="EMBL" id="SMKU01000101">
    <property type="protein sequence ID" value="TDD84487.1"/>
    <property type="molecule type" value="Genomic_DNA"/>
</dbReference>
<dbReference type="Gene3D" id="3.50.50.60">
    <property type="entry name" value="FAD/NAD(P)-binding domain"/>
    <property type="match status" value="1"/>
</dbReference>
<organism evidence="2 3">
    <name type="scientific">Actinomadura rubrisoli</name>
    <dbReference type="NCBI Taxonomy" id="2530368"/>
    <lineage>
        <taxon>Bacteria</taxon>
        <taxon>Bacillati</taxon>
        <taxon>Actinomycetota</taxon>
        <taxon>Actinomycetes</taxon>
        <taxon>Streptosporangiales</taxon>
        <taxon>Thermomonosporaceae</taxon>
        <taxon>Actinomadura</taxon>
    </lineage>
</organism>
<sequence>MSRPTAAVVGSGIAGMTSAYLLQRRYDVTVFEANGYLGGNADTQDAVLPDGTRSAVDVAFMAYGDTYPNLKRLLSELHVESKPASIQHDLVCAGCGFTHLGSTPFGDGVIPGKPDGVEPAVWERFVSELERFSADLAEASEAASSASIASFLADHGYSDYFFQHFIYPRVGPWWLNGPDSVRAMSLEFLLSTAHKHALLKPDAFATWKVTAGGSRTYLTKIAEGLSEVLPANRVREVRRVSDGVVIRDTSDVIRPFDRAVLAVHPPTLLELLSDATPRERELLGVFGYRPMEVTLHTDLSVFPETGRPHSGFSMRLDCRNPDPRLRGFDIDASIVQRIDSPTPLIVSYNGADEVAPAHHLTRSTYEHPVNTPEVFEAQKSLPDLNDDRLAFAGAWFGSGLHEDGCASGAAAAEALGAPWD</sequence>
<comment type="caution">
    <text evidence="2">The sequence shown here is derived from an EMBL/GenBank/DDBJ whole genome shotgun (WGS) entry which is preliminary data.</text>
</comment>
<proteinExistence type="predicted"/>
<reference evidence="2 3" key="1">
    <citation type="submission" date="2019-03" db="EMBL/GenBank/DDBJ databases">
        <title>Draft genome sequences of novel Actinobacteria.</title>
        <authorList>
            <person name="Sahin N."/>
            <person name="Ay H."/>
            <person name="Saygin H."/>
        </authorList>
    </citation>
    <scope>NUCLEOTIDE SEQUENCE [LARGE SCALE GENOMIC DNA]</scope>
    <source>
        <strain evidence="2 3">H3C3</strain>
    </source>
</reference>
<name>A0A4V2YW89_9ACTN</name>
<evidence type="ECO:0000313" key="3">
    <source>
        <dbReference type="Proteomes" id="UP000294513"/>
    </source>
</evidence>
<protein>
    <submittedName>
        <fullName evidence="2">FAD-dependent oxidoreductase</fullName>
    </submittedName>
</protein>